<feature type="compositionally biased region" description="Low complexity" evidence="4">
    <location>
        <begin position="40"/>
        <end position="51"/>
    </location>
</feature>
<dbReference type="EMBL" id="BLPG01000001">
    <property type="protein sequence ID" value="GFJ88589.1"/>
    <property type="molecule type" value="Genomic_DNA"/>
</dbReference>
<keyword evidence="5" id="KW-0812">Transmembrane</keyword>
<feature type="domain" description="HTH araC/xylS-type" evidence="6">
    <location>
        <begin position="92"/>
        <end position="189"/>
    </location>
</feature>
<accession>A0A6V8L1T5</accession>
<dbReference type="InterPro" id="IPR002591">
    <property type="entry name" value="Phosphodiest/P_Trfase"/>
</dbReference>
<evidence type="ECO:0000313" key="8">
    <source>
        <dbReference type="Proteomes" id="UP000482960"/>
    </source>
</evidence>
<comment type="caution">
    <text evidence="7">The sequence shown here is derived from an EMBL/GenBank/DDBJ whole genome shotgun (WGS) entry which is preliminary data.</text>
</comment>
<feature type="region of interest" description="Disordered" evidence="4">
    <location>
        <begin position="29"/>
        <end position="54"/>
    </location>
</feature>
<dbReference type="SUPFAM" id="SSF53649">
    <property type="entry name" value="Alkaline phosphatase-like"/>
    <property type="match status" value="1"/>
</dbReference>
<reference evidence="7 8" key="1">
    <citation type="submission" date="2020-03" db="EMBL/GenBank/DDBJ databases">
        <title>Whole genome shotgun sequence of Phytohabitans rumicis NBRC 108638.</title>
        <authorList>
            <person name="Komaki H."/>
            <person name="Tamura T."/>
        </authorList>
    </citation>
    <scope>NUCLEOTIDE SEQUENCE [LARGE SCALE GENOMIC DNA]</scope>
    <source>
        <strain evidence="7 8">NBRC 108638</strain>
    </source>
</reference>
<evidence type="ECO:0000256" key="2">
    <source>
        <dbReference type="ARBA" id="ARBA00023125"/>
    </source>
</evidence>
<keyword evidence="8" id="KW-1185">Reference proteome</keyword>
<dbReference type="PROSITE" id="PS00041">
    <property type="entry name" value="HTH_ARAC_FAMILY_1"/>
    <property type="match status" value="1"/>
</dbReference>
<evidence type="ECO:0000256" key="5">
    <source>
        <dbReference type="SAM" id="Phobius"/>
    </source>
</evidence>
<dbReference type="GO" id="GO:0043565">
    <property type="term" value="F:sequence-specific DNA binding"/>
    <property type="evidence" value="ECO:0007669"/>
    <property type="project" value="InterPro"/>
</dbReference>
<dbReference type="InterPro" id="IPR018062">
    <property type="entry name" value="HTH_AraC-typ_CS"/>
</dbReference>
<feature type="transmembrane region" description="Helical" evidence="5">
    <location>
        <begin position="302"/>
        <end position="330"/>
    </location>
</feature>
<dbReference type="Gene3D" id="1.10.10.60">
    <property type="entry name" value="Homeodomain-like"/>
    <property type="match status" value="1"/>
</dbReference>
<keyword evidence="5" id="KW-1133">Transmembrane helix</keyword>
<feature type="transmembrane region" description="Helical" evidence="5">
    <location>
        <begin position="252"/>
        <end position="270"/>
    </location>
</feature>
<organism evidence="7 8">
    <name type="scientific">Phytohabitans rumicis</name>
    <dbReference type="NCBI Taxonomy" id="1076125"/>
    <lineage>
        <taxon>Bacteria</taxon>
        <taxon>Bacillati</taxon>
        <taxon>Actinomycetota</taxon>
        <taxon>Actinomycetes</taxon>
        <taxon>Micromonosporales</taxon>
        <taxon>Micromonosporaceae</taxon>
    </lineage>
</organism>
<dbReference type="PANTHER" id="PTHR46796:SF2">
    <property type="entry name" value="TRANSCRIPTIONAL REGULATORY PROTEIN"/>
    <property type="match status" value="1"/>
</dbReference>
<dbReference type="SMART" id="SM00342">
    <property type="entry name" value="HTH_ARAC"/>
    <property type="match status" value="1"/>
</dbReference>
<dbReference type="Gene3D" id="3.40.720.10">
    <property type="entry name" value="Alkaline Phosphatase, subunit A"/>
    <property type="match status" value="1"/>
</dbReference>
<keyword evidence="5" id="KW-0472">Membrane</keyword>
<dbReference type="InterPro" id="IPR018060">
    <property type="entry name" value="HTH_AraC"/>
</dbReference>
<dbReference type="Pfam" id="PF12833">
    <property type="entry name" value="HTH_18"/>
    <property type="match status" value="1"/>
</dbReference>
<keyword evidence="1" id="KW-0805">Transcription regulation</keyword>
<evidence type="ECO:0000256" key="3">
    <source>
        <dbReference type="ARBA" id="ARBA00023163"/>
    </source>
</evidence>
<reference evidence="7 8" key="2">
    <citation type="submission" date="2020-03" db="EMBL/GenBank/DDBJ databases">
        <authorList>
            <person name="Ichikawa N."/>
            <person name="Kimura A."/>
            <person name="Kitahashi Y."/>
            <person name="Uohara A."/>
        </authorList>
    </citation>
    <scope>NUCLEOTIDE SEQUENCE [LARGE SCALE GENOMIC DNA]</scope>
    <source>
        <strain evidence="7 8">NBRC 108638</strain>
    </source>
</reference>
<feature type="transmembrane region" description="Helical" evidence="5">
    <location>
        <begin position="6"/>
        <end position="28"/>
    </location>
</feature>
<proteinExistence type="predicted"/>
<dbReference type="InterPro" id="IPR009057">
    <property type="entry name" value="Homeodomain-like_sf"/>
</dbReference>
<dbReference type="PANTHER" id="PTHR46796">
    <property type="entry name" value="HTH-TYPE TRANSCRIPTIONAL ACTIVATOR RHAS-RELATED"/>
    <property type="match status" value="1"/>
</dbReference>
<evidence type="ECO:0000256" key="4">
    <source>
        <dbReference type="SAM" id="MobiDB-lite"/>
    </source>
</evidence>
<evidence type="ECO:0000313" key="7">
    <source>
        <dbReference type="EMBL" id="GFJ88589.1"/>
    </source>
</evidence>
<dbReference type="AlphaFoldDB" id="A0A6V8L1T5"/>
<name>A0A6V8L1T5_9ACTN</name>
<dbReference type="PROSITE" id="PS01124">
    <property type="entry name" value="HTH_ARAC_FAMILY_2"/>
    <property type="match status" value="1"/>
</dbReference>
<keyword evidence="2" id="KW-0238">DNA-binding</keyword>
<protein>
    <recommendedName>
        <fullName evidence="6">HTH araC/xylS-type domain-containing protein</fullName>
    </recommendedName>
</protein>
<dbReference type="InterPro" id="IPR050204">
    <property type="entry name" value="AraC_XylS_family_regulators"/>
</dbReference>
<evidence type="ECO:0000259" key="6">
    <source>
        <dbReference type="PROSITE" id="PS01124"/>
    </source>
</evidence>
<evidence type="ECO:0000256" key="1">
    <source>
        <dbReference type="ARBA" id="ARBA00023015"/>
    </source>
</evidence>
<dbReference type="InterPro" id="IPR017850">
    <property type="entry name" value="Alkaline_phosphatase_core_sf"/>
</dbReference>
<sequence>MVSDPVLGRAVSALHAALVGSGAGAVWTEERSDEGRRRLPGAGARASGASANWQSPATALARDERLAAAVAAMSSYAGPVAARPPRGKQAARRVRDMIDEGYARDLTADDLAAAAGTSRYAVYRAFREAYGLSPSDYQRQLRLRSARRMLVAGHGIAESAALAGFADQSHLTRWFLRCYGVTPGRTARPLTPQIGQSDTRYAATRRDRLCHGLLVAIVKPVPETTAARPGRIRVGLRALRDWRPTLRRLRSLVRNAVTSFIVLAGTFWLLPGVTASGLVALLGLVVLVAGVGALLRPLLMALATMLGGFGALVLGALVQAIVLYVALWFAPDTEVANLPVVFGASWVAVALAALVNWFADAGTDDTFISETIRLMARVRRIEERGGRGQNVPCPDGLLVVQLDGVPAPLLRWAVRAGNLPNIGRWLRTRSHRLGAWHTGLPATTPAAQAGILYGDTRRVPAFRWYEKDTRRLLVTSRPRDAAEVERRLAGDRGLLRDGGVSISNVFSGDAESCLLTVSHAALPGRSARGYAAFMTSPYGFTRAVVLGIGELIRELHQARVQRRRDVRPRVSRGGAFLALRPATTLLRDLNVTLIAEQMARGAPIIYCDFVDYDEVAHHAGPARPEALDALESLDQTLGILERLSKEAARRYHLVVLSDHGQSQGATFRQRFDESLEEVVGKLVRGGAENGHRHGAATGTVEEWGRVNALLTEAVRRQGPTAAATRAAIRKHTTDGEVTLGPADEEAKAIAEGDPETVVIASGNLGMVYLTRAPEKLTRDRIDAAYPDLVDGLVAHPGIGIVVVDEDGGPVALGRRGRHRLCDGHVEGEDPLAPYGPLAAADLLRHQQMDHVGDLVLLSMVEPGTDEVAAFEELVGSHGGLGGWQTEAVLLYPSGWTPAPDPLIGPDAVHATLVEWLVQLGLRKRDDERVTLPVAG</sequence>
<dbReference type="SUPFAM" id="SSF46689">
    <property type="entry name" value="Homeodomain-like"/>
    <property type="match status" value="2"/>
</dbReference>
<keyword evidence="3" id="KW-0804">Transcription</keyword>
<dbReference type="GO" id="GO:0003700">
    <property type="term" value="F:DNA-binding transcription factor activity"/>
    <property type="evidence" value="ECO:0007669"/>
    <property type="project" value="InterPro"/>
</dbReference>
<dbReference type="Proteomes" id="UP000482960">
    <property type="component" value="Unassembled WGS sequence"/>
</dbReference>
<feature type="transmembrane region" description="Helical" evidence="5">
    <location>
        <begin position="276"/>
        <end position="295"/>
    </location>
</feature>
<dbReference type="Pfam" id="PF01663">
    <property type="entry name" value="Phosphodiest"/>
    <property type="match status" value="1"/>
</dbReference>
<gene>
    <name evidence="7" type="ORF">Prum_022310</name>
</gene>